<reference evidence="1" key="1">
    <citation type="submission" date="2015-06" db="UniProtKB">
        <authorList>
            <consortium name="EnsemblPlants"/>
        </authorList>
    </citation>
    <scope>IDENTIFICATION</scope>
</reference>
<dbReference type="AlphaFoldDB" id="N1QU64"/>
<name>N1QU64_AEGTA</name>
<sequence>MVSRLWHGTFATAETAARALALSGRHACLSFNYSACRMLPVLAAGSFGFGIAHVIKDAVAIAAWRSSASNRLCLRRR</sequence>
<proteinExistence type="predicted"/>
<accession>N1QU64</accession>
<protein>
    <submittedName>
        <fullName evidence="1">Uncharacterized protein</fullName>
    </submittedName>
</protein>
<dbReference type="EnsemblPlants" id="EMT02107">
    <property type="protein sequence ID" value="EMT02107"/>
    <property type="gene ID" value="F775_22925"/>
</dbReference>
<evidence type="ECO:0000313" key="1">
    <source>
        <dbReference type="EnsemblPlants" id="EMT02107"/>
    </source>
</evidence>
<organism evidence="1">
    <name type="scientific">Aegilops tauschii</name>
    <name type="common">Tausch's goatgrass</name>
    <name type="synonym">Aegilops squarrosa</name>
    <dbReference type="NCBI Taxonomy" id="37682"/>
    <lineage>
        <taxon>Eukaryota</taxon>
        <taxon>Viridiplantae</taxon>
        <taxon>Streptophyta</taxon>
        <taxon>Embryophyta</taxon>
        <taxon>Tracheophyta</taxon>
        <taxon>Spermatophyta</taxon>
        <taxon>Magnoliopsida</taxon>
        <taxon>Liliopsida</taxon>
        <taxon>Poales</taxon>
        <taxon>Poaceae</taxon>
        <taxon>BOP clade</taxon>
        <taxon>Pooideae</taxon>
        <taxon>Triticodae</taxon>
        <taxon>Triticeae</taxon>
        <taxon>Triticinae</taxon>
        <taxon>Aegilops</taxon>
    </lineage>
</organism>